<dbReference type="AlphaFoldDB" id="A0AA89BQU4"/>
<comment type="caution">
    <text evidence="1">The sequence shown here is derived from an EMBL/GenBank/DDBJ whole genome shotgun (WGS) entry which is preliminary data.</text>
</comment>
<evidence type="ECO:0008006" key="3">
    <source>
        <dbReference type="Google" id="ProtNLM"/>
    </source>
</evidence>
<proteinExistence type="predicted"/>
<dbReference type="InterPro" id="IPR036691">
    <property type="entry name" value="Endo/exonu/phosph_ase_sf"/>
</dbReference>
<reference evidence="1" key="1">
    <citation type="submission" date="2019-08" db="EMBL/GenBank/DDBJ databases">
        <title>The improved chromosome-level genome for the pearl oyster Pinctada fucata martensii using PacBio sequencing and Hi-C.</title>
        <authorList>
            <person name="Zheng Z."/>
        </authorList>
    </citation>
    <scope>NUCLEOTIDE SEQUENCE</scope>
    <source>
        <strain evidence="1">ZZ-2019</strain>
        <tissue evidence="1">Adductor muscle</tissue>
    </source>
</reference>
<dbReference type="Proteomes" id="UP001186944">
    <property type="component" value="Unassembled WGS sequence"/>
</dbReference>
<sequence length="262" mass="30595">MEEIEREFLSFIGNNDKYALIGDFNARTGNLSDYVELDDDIVEIINNGYDEDFREILFDYKNLIYSNIPLKRCSQDKGRPNSFGYKLIDFCTRCNLYIANGRIGQDRDVGKTTSNECSLIDYLIISSNFFKVMNEFEIDDFNPLYSDVHNLLHFCISMNVIHKEKDNNYQRDNGTIRSKWKMSKSDKFVENLNMKEENIKDLCNEVDNCSSEEHDIDGILSKLENIFSEAAIKSFGKSGRNNEQKEKSDRNNEIWFTKLCDE</sequence>
<name>A0AA89BQU4_PINIB</name>
<evidence type="ECO:0000313" key="1">
    <source>
        <dbReference type="EMBL" id="KAK3084099.1"/>
    </source>
</evidence>
<evidence type="ECO:0000313" key="2">
    <source>
        <dbReference type="Proteomes" id="UP001186944"/>
    </source>
</evidence>
<dbReference type="Gene3D" id="3.60.10.10">
    <property type="entry name" value="Endonuclease/exonuclease/phosphatase"/>
    <property type="match status" value="1"/>
</dbReference>
<protein>
    <recommendedName>
        <fullName evidence="3">Endonuclease/exonuclease/phosphatase domain-containing protein</fullName>
    </recommendedName>
</protein>
<keyword evidence="2" id="KW-1185">Reference proteome</keyword>
<accession>A0AA89BQU4</accession>
<gene>
    <name evidence="1" type="ORF">FSP39_008163</name>
</gene>
<organism evidence="1 2">
    <name type="scientific">Pinctada imbricata</name>
    <name type="common">Atlantic pearl-oyster</name>
    <name type="synonym">Pinctada martensii</name>
    <dbReference type="NCBI Taxonomy" id="66713"/>
    <lineage>
        <taxon>Eukaryota</taxon>
        <taxon>Metazoa</taxon>
        <taxon>Spiralia</taxon>
        <taxon>Lophotrochozoa</taxon>
        <taxon>Mollusca</taxon>
        <taxon>Bivalvia</taxon>
        <taxon>Autobranchia</taxon>
        <taxon>Pteriomorphia</taxon>
        <taxon>Pterioida</taxon>
        <taxon>Pterioidea</taxon>
        <taxon>Pteriidae</taxon>
        <taxon>Pinctada</taxon>
    </lineage>
</organism>
<dbReference type="EMBL" id="VSWD01000013">
    <property type="protein sequence ID" value="KAK3084099.1"/>
    <property type="molecule type" value="Genomic_DNA"/>
</dbReference>